<organism evidence="1 2">
    <name type="scientific">Dentiscutata erythropus</name>
    <dbReference type="NCBI Taxonomy" id="1348616"/>
    <lineage>
        <taxon>Eukaryota</taxon>
        <taxon>Fungi</taxon>
        <taxon>Fungi incertae sedis</taxon>
        <taxon>Mucoromycota</taxon>
        <taxon>Glomeromycotina</taxon>
        <taxon>Glomeromycetes</taxon>
        <taxon>Diversisporales</taxon>
        <taxon>Gigasporaceae</taxon>
        <taxon>Dentiscutata</taxon>
    </lineage>
</organism>
<sequence length="65" mass="7680">MLGERKRTAEKEKGMVWEYQGRVNDREGKCHEKVVLEKNKCWGKASIRKINIGKSKCHKSKYWGK</sequence>
<evidence type="ECO:0000313" key="1">
    <source>
        <dbReference type="EMBL" id="CAG8591212.1"/>
    </source>
</evidence>
<dbReference type="Proteomes" id="UP000789405">
    <property type="component" value="Unassembled WGS sequence"/>
</dbReference>
<protein>
    <submittedName>
        <fullName evidence="1">20000_t:CDS:1</fullName>
    </submittedName>
</protein>
<proteinExistence type="predicted"/>
<dbReference type="AlphaFoldDB" id="A0A9N9C593"/>
<evidence type="ECO:0000313" key="2">
    <source>
        <dbReference type="Proteomes" id="UP000789405"/>
    </source>
</evidence>
<reference evidence="1" key="1">
    <citation type="submission" date="2021-06" db="EMBL/GenBank/DDBJ databases">
        <authorList>
            <person name="Kallberg Y."/>
            <person name="Tangrot J."/>
            <person name="Rosling A."/>
        </authorList>
    </citation>
    <scope>NUCLEOTIDE SEQUENCE</scope>
    <source>
        <strain evidence="1">MA453B</strain>
    </source>
</reference>
<keyword evidence="2" id="KW-1185">Reference proteome</keyword>
<name>A0A9N9C593_9GLOM</name>
<gene>
    <name evidence="1" type="ORF">DERYTH_LOCUS7171</name>
</gene>
<dbReference type="EMBL" id="CAJVPY010003415">
    <property type="protein sequence ID" value="CAG8591212.1"/>
    <property type="molecule type" value="Genomic_DNA"/>
</dbReference>
<comment type="caution">
    <text evidence="1">The sequence shown here is derived from an EMBL/GenBank/DDBJ whole genome shotgun (WGS) entry which is preliminary data.</text>
</comment>
<accession>A0A9N9C593</accession>